<evidence type="ECO:0000313" key="2">
    <source>
        <dbReference type="EMBL" id="GMH25448.1"/>
    </source>
</evidence>
<keyword evidence="1" id="KW-0732">Signal</keyword>
<sequence>MMLGVLYWLSMLLSPCAVPFCCLVRWVKSVWLSLLFGACFVEAGDVQRFLHSVSVVVAFQCPDLVIDAQWSGAAVSLMQFRSASRGLKLGASRLFIACITTSSRDAGDWCCFVCCFVGCDDAHWLVVSLKGLAVQSTLAVLPPPVADAHWEPACVSLAELVLPTFDAVYALPSCEAITIWSLEEASSSGSL</sequence>
<dbReference type="AlphaFoldDB" id="A0AAD3TA42"/>
<feature type="chain" id="PRO_5042208977" description="Secreted protein" evidence="1">
    <location>
        <begin position="18"/>
        <end position="191"/>
    </location>
</feature>
<feature type="signal peptide" evidence="1">
    <location>
        <begin position="1"/>
        <end position="17"/>
    </location>
</feature>
<comment type="caution">
    <text evidence="2">The sequence shown here is derived from an EMBL/GenBank/DDBJ whole genome shotgun (WGS) entry which is preliminary data.</text>
</comment>
<evidence type="ECO:0000313" key="3">
    <source>
        <dbReference type="Proteomes" id="UP001279734"/>
    </source>
</evidence>
<reference evidence="2" key="1">
    <citation type="submission" date="2023-05" db="EMBL/GenBank/DDBJ databases">
        <title>Nepenthes gracilis genome sequencing.</title>
        <authorList>
            <person name="Fukushima K."/>
        </authorList>
    </citation>
    <scope>NUCLEOTIDE SEQUENCE</scope>
    <source>
        <strain evidence="2">SING2019-196</strain>
    </source>
</reference>
<protein>
    <recommendedName>
        <fullName evidence="4">Secreted protein</fullName>
    </recommendedName>
</protein>
<keyword evidence="3" id="KW-1185">Reference proteome</keyword>
<gene>
    <name evidence="2" type="ORF">Nepgr_027291</name>
</gene>
<dbReference type="Proteomes" id="UP001279734">
    <property type="component" value="Unassembled WGS sequence"/>
</dbReference>
<organism evidence="2 3">
    <name type="scientific">Nepenthes gracilis</name>
    <name type="common">Slender pitcher plant</name>
    <dbReference type="NCBI Taxonomy" id="150966"/>
    <lineage>
        <taxon>Eukaryota</taxon>
        <taxon>Viridiplantae</taxon>
        <taxon>Streptophyta</taxon>
        <taxon>Embryophyta</taxon>
        <taxon>Tracheophyta</taxon>
        <taxon>Spermatophyta</taxon>
        <taxon>Magnoliopsida</taxon>
        <taxon>eudicotyledons</taxon>
        <taxon>Gunneridae</taxon>
        <taxon>Pentapetalae</taxon>
        <taxon>Caryophyllales</taxon>
        <taxon>Nepenthaceae</taxon>
        <taxon>Nepenthes</taxon>
    </lineage>
</organism>
<accession>A0AAD3TA42</accession>
<proteinExistence type="predicted"/>
<dbReference type="EMBL" id="BSYO01000029">
    <property type="protein sequence ID" value="GMH25448.1"/>
    <property type="molecule type" value="Genomic_DNA"/>
</dbReference>
<evidence type="ECO:0000256" key="1">
    <source>
        <dbReference type="SAM" id="SignalP"/>
    </source>
</evidence>
<name>A0AAD3TA42_NEPGR</name>
<evidence type="ECO:0008006" key="4">
    <source>
        <dbReference type="Google" id="ProtNLM"/>
    </source>
</evidence>